<evidence type="ECO:0000259" key="1">
    <source>
        <dbReference type="Pfam" id="PF13392"/>
    </source>
</evidence>
<dbReference type="Pfam" id="PF13392">
    <property type="entry name" value="HNH_3"/>
    <property type="match status" value="1"/>
</dbReference>
<protein>
    <submittedName>
        <fullName evidence="3">HNH endonuclease</fullName>
    </submittedName>
</protein>
<dbReference type="Gene3D" id="3.90.75.20">
    <property type="match status" value="1"/>
</dbReference>
<feature type="domain" description="HNH nuclease" evidence="1">
    <location>
        <begin position="57"/>
        <end position="101"/>
    </location>
</feature>
<dbReference type="GeneID" id="71056051"/>
<dbReference type="InterPro" id="IPR016177">
    <property type="entry name" value="DNA-bd_dom_sf"/>
</dbReference>
<sequence length="165" mass="19214">MKNEMTAERARELLDYNPETGEFRWKVTRNNRTRAGSVAGAKEVQGYHVIKIDGRTYKAHRLAWLIVTGAWPAAQIDHIDHDRSNNRFSNFREVTNQENHRNKRMRRINTSGVTGVNRVGNKWHARIAGPDGARINLGRFWTIEQAVRVREEALERFGYHKNHGR</sequence>
<dbReference type="EMBL" id="LR025743">
    <property type="protein sequence ID" value="VBB13419.1"/>
    <property type="molecule type" value="Genomic_DNA"/>
</dbReference>
<dbReference type="Proteomes" id="UP000268684">
    <property type="component" value="Chromosome II"/>
</dbReference>
<dbReference type="GO" id="GO:0003677">
    <property type="term" value="F:DNA binding"/>
    <property type="evidence" value="ECO:0007669"/>
    <property type="project" value="InterPro"/>
</dbReference>
<keyword evidence="3" id="KW-0255">Endonuclease</keyword>
<keyword evidence="3" id="KW-0540">Nuclease</keyword>
<evidence type="ECO:0000313" key="2">
    <source>
        <dbReference type="EMBL" id="VBB10620.1"/>
    </source>
</evidence>
<evidence type="ECO:0000313" key="3">
    <source>
        <dbReference type="EMBL" id="VBB13419.1"/>
    </source>
</evidence>
<dbReference type="RefSeq" id="WP_122166140.1">
    <property type="nucleotide sequence ID" value="NZ_LR025742.1"/>
</dbReference>
<gene>
    <name evidence="2" type="ORF">BSTAB16_0727</name>
    <name evidence="3" type="ORF">BSTAB16_3604</name>
</gene>
<dbReference type="AlphaFoldDB" id="A0AAJ5T2U5"/>
<reference evidence="2 4" key="1">
    <citation type="submission" date="2017-11" db="EMBL/GenBank/DDBJ databases">
        <authorList>
            <person name="Seth-Smith MB H."/>
        </authorList>
    </citation>
    <scope>NUCLEOTIDE SEQUENCE [LARGE SCALE GENOMIC DNA]</scope>
    <source>
        <strain evidence="2">E</strain>
    </source>
</reference>
<accession>A0AAJ5T2U5</accession>
<proteinExistence type="predicted"/>
<dbReference type="EMBL" id="LR025742">
    <property type="protein sequence ID" value="VBB10620.1"/>
    <property type="molecule type" value="Genomic_DNA"/>
</dbReference>
<evidence type="ECO:0000313" key="4">
    <source>
        <dbReference type="Proteomes" id="UP000268684"/>
    </source>
</evidence>
<name>A0AAJ5T2U5_9BURK</name>
<dbReference type="InterPro" id="IPR003615">
    <property type="entry name" value="HNH_nuc"/>
</dbReference>
<dbReference type="SUPFAM" id="SSF54060">
    <property type="entry name" value="His-Me finger endonucleases"/>
    <property type="match status" value="1"/>
</dbReference>
<dbReference type="InterPro" id="IPR044925">
    <property type="entry name" value="His-Me_finger_sf"/>
</dbReference>
<organism evidence="2 4">
    <name type="scientific">Burkholderia stabilis</name>
    <dbReference type="NCBI Taxonomy" id="95485"/>
    <lineage>
        <taxon>Bacteria</taxon>
        <taxon>Pseudomonadati</taxon>
        <taxon>Pseudomonadota</taxon>
        <taxon>Betaproteobacteria</taxon>
        <taxon>Burkholderiales</taxon>
        <taxon>Burkholderiaceae</taxon>
        <taxon>Burkholderia</taxon>
        <taxon>Burkholderia cepacia complex</taxon>
    </lineage>
</organism>
<dbReference type="SUPFAM" id="SSF54171">
    <property type="entry name" value="DNA-binding domain"/>
    <property type="match status" value="1"/>
</dbReference>
<keyword evidence="4" id="KW-1185">Reference proteome</keyword>
<dbReference type="GO" id="GO:0004519">
    <property type="term" value="F:endonuclease activity"/>
    <property type="evidence" value="ECO:0007669"/>
    <property type="project" value="UniProtKB-KW"/>
</dbReference>
<keyword evidence="3" id="KW-0378">Hydrolase</keyword>
<dbReference type="Proteomes" id="UP000268684">
    <property type="component" value="Chromosome I"/>
</dbReference>